<dbReference type="InterPro" id="IPR005137">
    <property type="entry name" value="BtpA"/>
</dbReference>
<keyword evidence="3" id="KW-1185">Reference proteome</keyword>
<dbReference type="EMBL" id="AZHW01001206">
    <property type="protein sequence ID" value="ETW93595.1"/>
    <property type="molecule type" value="Genomic_DNA"/>
</dbReference>
<proteinExistence type="inferred from homology"/>
<dbReference type="SUPFAM" id="SSF51366">
    <property type="entry name" value="Ribulose-phoshate binding barrel"/>
    <property type="match status" value="1"/>
</dbReference>
<evidence type="ECO:0008006" key="4">
    <source>
        <dbReference type="Google" id="ProtNLM"/>
    </source>
</evidence>
<comment type="caution">
    <text evidence="2">The sequence shown here is derived from an EMBL/GenBank/DDBJ whole genome shotgun (WGS) entry which is preliminary data.</text>
</comment>
<dbReference type="Proteomes" id="UP000019141">
    <property type="component" value="Unassembled WGS sequence"/>
</dbReference>
<comment type="similarity">
    <text evidence="1">Belongs to the BtpA family.</text>
</comment>
<evidence type="ECO:0000313" key="3">
    <source>
        <dbReference type="Proteomes" id="UP000019141"/>
    </source>
</evidence>
<dbReference type="PANTHER" id="PTHR21381:SF3">
    <property type="entry name" value="SGC REGION PROTEIN SGCQ-RELATED"/>
    <property type="match status" value="1"/>
</dbReference>
<sequence length="146" mass="15576">MNAVVADQGILQGASHDTLRLRAALRSDVLIFADVGVKHATPLAHRGLALETQDLTERGLVDAIIVSGELTGAVTDPKDVAMVRQHTHLPLLIGSGATPENLPAIYDQVEGLIVGSYFKRDGRADNLVDETRVKVFTEAVQALACI</sequence>
<reference evidence="2 3" key="1">
    <citation type="journal article" date="2014" name="Nature">
        <title>An environmental bacterial taxon with a large and distinct metabolic repertoire.</title>
        <authorList>
            <person name="Wilson M.C."/>
            <person name="Mori T."/>
            <person name="Ruckert C."/>
            <person name="Uria A.R."/>
            <person name="Helf M.J."/>
            <person name="Takada K."/>
            <person name="Gernert C."/>
            <person name="Steffens U.A."/>
            <person name="Heycke N."/>
            <person name="Schmitt S."/>
            <person name="Rinke C."/>
            <person name="Helfrich E.J."/>
            <person name="Brachmann A.O."/>
            <person name="Gurgui C."/>
            <person name="Wakimoto T."/>
            <person name="Kracht M."/>
            <person name="Crusemann M."/>
            <person name="Hentschel U."/>
            <person name="Abe I."/>
            <person name="Matsunaga S."/>
            <person name="Kalinowski J."/>
            <person name="Takeyama H."/>
            <person name="Piel J."/>
        </authorList>
    </citation>
    <scope>NUCLEOTIDE SEQUENCE [LARGE SCALE GENOMIC DNA]</scope>
    <source>
        <strain evidence="3">TSY1</strain>
    </source>
</reference>
<dbReference type="HOGENOM" id="CLU_1773977_0_0_7"/>
<dbReference type="AlphaFoldDB" id="W4L7D2"/>
<dbReference type="Pfam" id="PF03437">
    <property type="entry name" value="BtpA"/>
    <property type="match status" value="1"/>
</dbReference>
<evidence type="ECO:0000313" key="2">
    <source>
        <dbReference type="EMBL" id="ETW93595.1"/>
    </source>
</evidence>
<dbReference type="InterPro" id="IPR011060">
    <property type="entry name" value="RibuloseP-bd_barrel"/>
</dbReference>
<accession>W4L7D2</accession>
<protein>
    <recommendedName>
        <fullName evidence="4">BtpA family membrane complex biogenesis protein</fullName>
    </recommendedName>
</protein>
<gene>
    <name evidence="2" type="ORF">ETSY1_38515</name>
</gene>
<dbReference type="PANTHER" id="PTHR21381">
    <property type="entry name" value="ZGC:162297"/>
    <property type="match status" value="1"/>
</dbReference>
<organism evidence="2 3">
    <name type="scientific">Entotheonella factor</name>
    <dbReference type="NCBI Taxonomy" id="1429438"/>
    <lineage>
        <taxon>Bacteria</taxon>
        <taxon>Pseudomonadati</taxon>
        <taxon>Nitrospinota/Tectimicrobiota group</taxon>
        <taxon>Candidatus Tectimicrobiota</taxon>
        <taxon>Candidatus Entotheonellia</taxon>
        <taxon>Candidatus Entotheonellales</taxon>
        <taxon>Candidatus Entotheonellaceae</taxon>
        <taxon>Candidatus Entotheonella</taxon>
    </lineage>
</organism>
<name>W4L7D2_ENTF1</name>
<evidence type="ECO:0000256" key="1">
    <source>
        <dbReference type="ARBA" id="ARBA00006007"/>
    </source>
</evidence>